<gene>
    <name evidence="3" type="ORF">OSB04_028397</name>
</gene>
<dbReference type="GO" id="GO:0046983">
    <property type="term" value="F:protein dimerization activity"/>
    <property type="evidence" value="ECO:0007669"/>
    <property type="project" value="InterPro"/>
</dbReference>
<keyword evidence="1" id="KW-0812">Transmembrane</keyword>
<dbReference type="InterPro" id="IPR008906">
    <property type="entry name" value="HATC_C_dom"/>
</dbReference>
<accession>A0AA38STY5</accession>
<evidence type="ECO:0000256" key="1">
    <source>
        <dbReference type="SAM" id="Phobius"/>
    </source>
</evidence>
<feature type="transmembrane region" description="Helical" evidence="1">
    <location>
        <begin position="371"/>
        <end position="394"/>
    </location>
</feature>
<comment type="caution">
    <text evidence="3">The sequence shown here is derived from an EMBL/GenBank/DDBJ whole genome shotgun (WGS) entry which is preliminary data.</text>
</comment>
<evidence type="ECO:0000259" key="2">
    <source>
        <dbReference type="Pfam" id="PF05699"/>
    </source>
</evidence>
<dbReference type="Proteomes" id="UP001172457">
    <property type="component" value="Chromosome 7"/>
</dbReference>
<protein>
    <recommendedName>
        <fullName evidence="2">HAT C-terminal dimerisation domain-containing protein</fullName>
    </recommendedName>
</protein>
<dbReference type="Pfam" id="PF05699">
    <property type="entry name" value="Dimer_Tnp_hAT"/>
    <property type="match status" value="1"/>
</dbReference>
<keyword evidence="1" id="KW-0472">Membrane</keyword>
<dbReference type="SUPFAM" id="SSF53098">
    <property type="entry name" value="Ribonuclease H-like"/>
    <property type="match status" value="1"/>
</dbReference>
<proteinExistence type="predicted"/>
<keyword evidence="1" id="KW-1133">Transmembrane helix</keyword>
<feature type="transmembrane region" description="Helical" evidence="1">
    <location>
        <begin position="160"/>
        <end position="180"/>
    </location>
</feature>
<dbReference type="PANTHER" id="PTHR46289:SF19">
    <property type="entry name" value="ZINC FINGER MYM-TYPE CONTAINING 1"/>
    <property type="match status" value="1"/>
</dbReference>
<feature type="domain" description="HAT C-terminal dimerisation" evidence="2">
    <location>
        <begin position="135"/>
        <end position="211"/>
    </location>
</feature>
<evidence type="ECO:0000313" key="3">
    <source>
        <dbReference type="EMBL" id="KAJ9541891.1"/>
    </source>
</evidence>
<name>A0AA38STY5_9ASTR</name>
<dbReference type="EMBL" id="JARYMX010000007">
    <property type="protein sequence ID" value="KAJ9541891.1"/>
    <property type="molecule type" value="Genomic_DNA"/>
</dbReference>
<evidence type="ECO:0000313" key="4">
    <source>
        <dbReference type="Proteomes" id="UP001172457"/>
    </source>
</evidence>
<reference evidence="3" key="1">
    <citation type="submission" date="2023-03" db="EMBL/GenBank/DDBJ databases">
        <title>Chromosome-scale reference genome and RAD-based genetic map of yellow starthistle (Centaurea solstitialis) reveal putative structural variation and QTLs associated with invader traits.</title>
        <authorList>
            <person name="Reatini B."/>
            <person name="Cang F.A."/>
            <person name="Jiang Q."/>
            <person name="Mckibben M.T.W."/>
            <person name="Barker M.S."/>
            <person name="Rieseberg L.H."/>
            <person name="Dlugosch K.M."/>
        </authorList>
    </citation>
    <scope>NUCLEOTIDE SEQUENCE</scope>
    <source>
        <strain evidence="3">CAN-66</strain>
        <tissue evidence="3">Leaf</tissue>
    </source>
</reference>
<dbReference type="InterPro" id="IPR052958">
    <property type="entry name" value="IFN-induced_PKR_regulator"/>
</dbReference>
<feature type="transmembrane region" description="Helical" evidence="1">
    <location>
        <begin position="78"/>
        <end position="96"/>
    </location>
</feature>
<feature type="transmembrane region" description="Helical" evidence="1">
    <location>
        <begin position="225"/>
        <end position="242"/>
    </location>
</feature>
<sequence length="402" mass="44667">MISEFGIWPSLDEMLFVLEVEFPSLGADKAERSSVGAGSAWSVRSYDSYPFRNLSCGGFVPPALLTIVPFEKKIFMLLRIRSLGFIIVMLVLLPGFRGVTNTEELKASCYNLEKRLQNGHISDIDGEDLFNELELLQKHLPIEHNTTSAILNFLKWVNTYPISCLAYRILLTIPITVASAERSFSKLKLLKSYLRSTMSQERLNALALIRLKMSFSQILIMKISLWRFLSIGGLMIFVVFMYRTKTQTRKVTEPKPPKPHHQLGRWLRLSNHGCITRSVMAAGHQTQGGGGSSVVLAAIVAGRKRWWRWLNDGEPPQSPTTSSVVVMDDGGCSVTEPHTAVGRDRTTDRILNGDGGVFEPPTMAISGGGDWIASVTTVVLVLLPIFAGLISNLLDRWGRTTS</sequence>
<organism evidence="3 4">
    <name type="scientific">Centaurea solstitialis</name>
    <name type="common">yellow star-thistle</name>
    <dbReference type="NCBI Taxonomy" id="347529"/>
    <lineage>
        <taxon>Eukaryota</taxon>
        <taxon>Viridiplantae</taxon>
        <taxon>Streptophyta</taxon>
        <taxon>Embryophyta</taxon>
        <taxon>Tracheophyta</taxon>
        <taxon>Spermatophyta</taxon>
        <taxon>Magnoliopsida</taxon>
        <taxon>eudicotyledons</taxon>
        <taxon>Gunneridae</taxon>
        <taxon>Pentapetalae</taxon>
        <taxon>asterids</taxon>
        <taxon>campanulids</taxon>
        <taxon>Asterales</taxon>
        <taxon>Asteraceae</taxon>
        <taxon>Carduoideae</taxon>
        <taxon>Cardueae</taxon>
        <taxon>Centaureinae</taxon>
        <taxon>Centaurea</taxon>
    </lineage>
</organism>
<dbReference type="AlphaFoldDB" id="A0AA38STY5"/>
<dbReference type="InterPro" id="IPR012337">
    <property type="entry name" value="RNaseH-like_sf"/>
</dbReference>
<keyword evidence="4" id="KW-1185">Reference proteome</keyword>
<dbReference type="PANTHER" id="PTHR46289">
    <property type="entry name" value="52 KDA REPRESSOR OF THE INHIBITOR OF THE PROTEIN KINASE-LIKE PROTEIN-RELATED"/>
    <property type="match status" value="1"/>
</dbReference>